<gene>
    <name evidence="2" type="ordered locus">SRM_02022</name>
</gene>
<evidence type="ECO:0000313" key="2">
    <source>
        <dbReference type="EMBL" id="CBH24943.1"/>
    </source>
</evidence>
<evidence type="ECO:0000313" key="3">
    <source>
        <dbReference type="Proteomes" id="UP000000933"/>
    </source>
</evidence>
<dbReference type="EMBL" id="FP565814">
    <property type="protein sequence ID" value="CBH24943.1"/>
    <property type="molecule type" value="Genomic_DNA"/>
</dbReference>
<keyword evidence="1" id="KW-0812">Transmembrane</keyword>
<dbReference type="AlphaFoldDB" id="D5HA88"/>
<sequence>MMQAERGQGSFGVSVCQTPARCDHNVAGMGRREGPSRAPPVPTIFLTTHPRMDTPNRWRPPDLASWRVFSVIVALLLGALALEIALSPHWTDPFRAFETWVLVGVGLGMACRAVGGWLARRNRPGQKTLRRLSLAVWLAAALGGLVGLLF</sequence>
<organism evidence="2 3">
    <name type="scientific">Salinibacter ruber (strain M8)</name>
    <dbReference type="NCBI Taxonomy" id="761659"/>
    <lineage>
        <taxon>Bacteria</taxon>
        <taxon>Pseudomonadati</taxon>
        <taxon>Rhodothermota</taxon>
        <taxon>Rhodothermia</taxon>
        <taxon>Rhodothermales</taxon>
        <taxon>Salinibacteraceae</taxon>
        <taxon>Salinibacter</taxon>
    </lineage>
</organism>
<reference evidence="2 3" key="1">
    <citation type="journal article" date="2010" name="ISME J.">
        <title>Fine-scale evolution: genomic, phenotypic and ecological differentiation in two coexisting Salinibacter ruber strains.</title>
        <authorList>
            <person name="Pena A."/>
            <person name="Teeling H."/>
            <person name="Huerta-Cepas J."/>
            <person name="Santos F."/>
            <person name="Yarza P."/>
            <person name="Brito-Echeverria J."/>
            <person name="Lucio M."/>
            <person name="Schmitt-Kopplin P."/>
            <person name="Meseguer I."/>
            <person name="Schenowitz C."/>
            <person name="Dossat C."/>
            <person name="Barbe V."/>
            <person name="Dopazo J."/>
            <person name="Rossello-Mora R."/>
            <person name="Schuler M."/>
            <person name="Glockner F.O."/>
            <person name="Amann R."/>
            <person name="Gabaldon T."/>
            <person name="Anton J."/>
        </authorList>
    </citation>
    <scope>NUCLEOTIDE SEQUENCE [LARGE SCALE GENOMIC DNA]</scope>
    <source>
        <strain evidence="2 3">M8</strain>
    </source>
</reference>
<evidence type="ECO:0000256" key="1">
    <source>
        <dbReference type="SAM" id="Phobius"/>
    </source>
</evidence>
<dbReference type="Proteomes" id="UP000000933">
    <property type="component" value="Chromosome"/>
</dbReference>
<accession>D5HA88</accession>
<proteinExistence type="predicted"/>
<dbReference type="KEGG" id="srm:SRM_02022"/>
<feature type="transmembrane region" description="Helical" evidence="1">
    <location>
        <begin position="131"/>
        <end position="149"/>
    </location>
</feature>
<keyword evidence="1" id="KW-0472">Membrane</keyword>
<reference evidence="3" key="2">
    <citation type="submission" date="2010-04" db="EMBL/GenBank/DDBJ databases">
        <title>Genome sequence of Salinibacter ruber M8.</title>
        <authorList>
            <consortium name="Genoscope"/>
        </authorList>
    </citation>
    <scope>NUCLEOTIDE SEQUENCE [LARGE SCALE GENOMIC DNA]</scope>
    <source>
        <strain evidence="3">M8</strain>
    </source>
</reference>
<name>D5HA88_SALRM</name>
<dbReference type="HOGENOM" id="CLU_1739239_0_0_10"/>
<feature type="transmembrane region" description="Helical" evidence="1">
    <location>
        <begin position="99"/>
        <end position="119"/>
    </location>
</feature>
<feature type="transmembrane region" description="Helical" evidence="1">
    <location>
        <begin position="66"/>
        <end position="87"/>
    </location>
</feature>
<protein>
    <submittedName>
        <fullName evidence="2">Uncharacterized protein</fullName>
    </submittedName>
</protein>
<keyword evidence="1" id="KW-1133">Transmembrane helix</keyword>